<protein>
    <submittedName>
        <fullName evidence="2">6-phosphogluconate dehydrogenase-like protein</fullName>
    </submittedName>
</protein>
<organism evidence="2 3">
    <name type="scientific">Chryseobacterium daecheongense</name>
    <dbReference type="NCBI Taxonomy" id="192389"/>
    <lineage>
        <taxon>Bacteria</taxon>
        <taxon>Pseudomonadati</taxon>
        <taxon>Bacteroidota</taxon>
        <taxon>Flavobacteriia</taxon>
        <taxon>Flavobacteriales</taxon>
        <taxon>Weeksellaceae</taxon>
        <taxon>Chryseobacterium group</taxon>
        <taxon>Chryseobacterium</taxon>
    </lineage>
</organism>
<dbReference type="Pfam" id="PF03446">
    <property type="entry name" value="NAD_binding_2"/>
    <property type="match status" value="1"/>
</dbReference>
<evidence type="ECO:0000313" key="2">
    <source>
        <dbReference type="EMBL" id="TDX94943.1"/>
    </source>
</evidence>
<evidence type="ECO:0000313" key="3">
    <source>
        <dbReference type="Proteomes" id="UP000295709"/>
    </source>
</evidence>
<sequence length="279" mass="31774">MVNIGKKKTKYSTKNNIFEYYRIQAFSMKKLGIIGFGWLGNHMAERLSHQYEIFVTTTTQSKAEDLASKGYHATLVDFADDRSEEITGWEVASQLDAIIITVPFSGIRGMQVSMKNRQKNLLKFLGDYKGQLFLMSSTGVYPQAEKEFTEVDLSADRVESESFITHQFPQANILRLAGLMGGTRLLKNYNISNLDQLVNHVHYADICSVVEKMLEKQSQSKVYNVVAPIHPNKEEVICAQKDLPYLGVRTEKGRLISPAKLISELGFEFQYPDPRYFHL</sequence>
<dbReference type="EMBL" id="SOQW01000001">
    <property type="protein sequence ID" value="TDX94943.1"/>
    <property type="molecule type" value="Genomic_DNA"/>
</dbReference>
<dbReference type="SUPFAM" id="SSF51735">
    <property type="entry name" value="NAD(P)-binding Rossmann-fold domains"/>
    <property type="match status" value="1"/>
</dbReference>
<name>A0ABY2FYT2_9FLAO</name>
<reference evidence="2 3" key="1">
    <citation type="submission" date="2019-03" db="EMBL/GenBank/DDBJ databases">
        <title>Genomic Encyclopedia of Archaeal and Bacterial Type Strains, Phase II (KMG-II): from individual species to whole genera.</title>
        <authorList>
            <person name="Goeker M."/>
        </authorList>
    </citation>
    <scope>NUCLEOTIDE SEQUENCE [LARGE SCALE GENOMIC DNA]</scope>
    <source>
        <strain evidence="2 3">DSM 15235</strain>
    </source>
</reference>
<dbReference type="InterPro" id="IPR036291">
    <property type="entry name" value="NAD(P)-bd_dom_sf"/>
</dbReference>
<dbReference type="InterPro" id="IPR006115">
    <property type="entry name" value="6PGDH_NADP-bd"/>
</dbReference>
<evidence type="ECO:0000259" key="1">
    <source>
        <dbReference type="Pfam" id="PF03446"/>
    </source>
</evidence>
<gene>
    <name evidence="2" type="ORF">BCF50_0715</name>
</gene>
<dbReference type="Gene3D" id="3.40.50.720">
    <property type="entry name" value="NAD(P)-binding Rossmann-like Domain"/>
    <property type="match status" value="1"/>
</dbReference>
<accession>A0ABY2FYT2</accession>
<keyword evidence="3" id="KW-1185">Reference proteome</keyword>
<comment type="caution">
    <text evidence="2">The sequence shown here is derived from an EMBL/GenBank/DDBJ whole genome shotgun (WGS) entry which is preliminary data.</text>
</comment>
<proteinExistence type="predicted"/>
<dbReference type="Proteomes" id="UP000295709">
    <property type="component" value="Unassembled WGS sequence"/>
</dbReference>
<feature type="domain" description="6-phosphogluconate dehydrogenase NADP-binding" evidence="1">
    <location>
        <begin position="30"/>
        <end position="145"/>
    </location>
</feature>